<gene>
    <name evidence="2" type="ORF">AAFF_G00358970</name>
</gene>
<dbReference type="EMBL" id="JAINUG010000060">
    <property type="protein sequence ID" value="KAJ8402981.1"/>
    <property type="molecule type" value="Genomic_DNA"/>
</dbReference>
<comment type="caution">
    <text evidence="2">The sequence shown here is derived from an EMBL/GenBank/DDBJ whole genome shotgun (WGS) entry which is preliminary data.</text>
</comment>
<keyword evidence="3" id="KW-1185">Reference proteome</keyword>
<protein>
    <submittedName>
        <fullName evidence="2">Uncharacterized protein</fullName>
    </submittedName>
</protein>
<organism evidence="2 3">
    <name type="scientific">Aldrovandia affinis</name>
    <dbReference type="NCBI Taxonomy" id="143900"/>
    <lineage>
        <taxon>Eukaryota</taxon>
        <taxon>Metazoa</taxon>
        <taxon>Chordata</taxon>
        <taxon>Craniata</taxon>
        <taxon>Vertebrata</taxon>
        <taxon>Euteleostomi</taxon>
        <taxon>Actinopterygii</taxon>
        <taxon>Neopterygii</taxon>
        <taxon>Teleostei</taxon>
        <taxon>Notacanthiformes</taxon>
        <taxon>Halosauridae</taxon>
        <taxon>Aldrovandia</taxon>
    </lineage>
</organism>
<dbReference type="Proteomes" id="UP001221898">
    <property type="component" value="Unassembled WGS sequence"/>
</dbReference>
<evidence type="ECO:0000313" key="3">
    <source>
        <dbReference type="Proteomes" id="UP001221898"/>
    </source>
</evidence>
<sequence>MMKSSPAALPFLCADDDRGGMFGRVAERRSPRGGGSAGQEALGKCSHSRTLSEIGHGPPGSPPNKRLISFPCHSAPPDRGAAGWLRKALNGQAKL</sequence>
<accession>A0AAD7SK57</accession>
<evidence type="ECO:0000313" key="2">
    <source>
        <dbReference type="EMBL" id="KAJ8402981.1"/>
    </source>
</evidence>
<evidence type="ECO:0000256" key="1">
    <source>
        <dbReference type="SAM" id="MobiDB-lite"/>
    </source>
</evidence>
<feature type="region of interest" description="Disordered" evidence="1">
    <location>
        <begin position="22"/>
        <end position="66"/>
    </location>
</feature>
<proteinExistence type="predicted"/>
<dbReference type="AlphaFoldDB" id="A0AAD7SK57"/>
<name>A0AAD7SK57_9TELE</name>
<reference evidence="2" key="1">
    <citation type="journal article" date="2023" name="Science">
        <title>Genome structures resolve the early diversification of teleost fishes.</title>
        <authorList>
            <person name="Parey E."/>
            <person name="Louis A."/>
            <person name="Montfort J."/>
            <person name="Bouchez O."/>
            <person name="Roques C."/>
            <person name="Iampietro C."/>
            <person name="Lluch J."/>
            <person name="Castinel A."/>
            <person name="Donnadieu C."/>
            <person name="Desvignes T."/>
            <person name="Floi Bucao C."/>
            <person name="Jouanno E."/>
            <person name="Wen M."/>
            <person name="Mejri S."/>
            <person name="Dirks R."/>
            <person name="Jansen H."/>
            <person name="Henkel C."/>
            <person name="Chen W.J."/>
            <person name="Zahm M."/>
            <person name="Cabau C."/>
            <person name="Klopp C."/>
            <person name="Thompson A.W."/>
            <person name="Robinson-Rechavi M."/>
            <person name="Braasch I."/>
            <person name="Lecointre G."/>
            <person name="Bobe J."/>
            <person name="Postlethwait J.H."/>
            <person name="Berthelot C."/>
            <person name="Roest Crollius H."/>
            <person name="Guiguen Y."/>
        </authorList>
    </citation>
    <scope>NUCLEOTIDE SEQUENCE</scope>
    <source>
        <strain evidence="2">NC1722</strain>
    </source>
</reference>